<sequence>MLNLDDWDENWGVSVEALKEEVIEASEQLLSKQPPGERKGLTVSPFAVGRRFCANGRPVIDLQHPV</sequence>
<gene>
    <name evidence="1" type="ORF">C5746_41770</name>
</gene>
<dbReference type="KEGG" id="sata:C5746_41770"/>
<organism evidence="1 2">
    <name type="scientific">Streptomyces atratus</name>
    <dbReference type="NCBI Taxonomy" id="1893"/>
    <lineage>
        <taxon>Bacteria</taxon>
        <taxon>Bacillati</taxon>
        <taxon>Actinomycetota</taxon>
        <taxon>Actinomycetes</taxon>
        <taxon>Kitasatosporales</taxon>
        <taxon>Streptomycetaceae</taxon>
        <taxon>Streptomyces</taxon>
    </lineage>
</organism>
<dbReference type="AlphaFoldDB" id="A0A2Z5JPC4"/>
<accession>A0A2Z5JPC4</accession>
<protein>
    <submittedName>
        <fullName evidence="1">Uncharacterized protein</fullName>
    </submittedName>
</protein>
<evidence type="ECO:0000313" key="1">
    <source>
        <dbReference type="EMBL" id="AXE82296.1"/>
    </source>
</evidence>
<name>A0A2Z5JPC4_STRAR</name>
<reference evidence="1 2" key="1">
    <citation type="journal article" date="2018" name="Front. Microbiol.">
        <title>Genome Sequencing of Streptomyces atratus SCSIOZH16 and Activation Production of Nocardamine via Metabolic Engineering.</title>
        <authorList>
            <person name="Li Y."/>
            <person name="Zhang C."/>
            <person name="Liu C."/>
            <person name="Ju J."/>
            <person name="Ma J."/>
        </authorList>
    </citation>
    <scope>NUCLEOTIDE SEQUENCE [LARGE SCALE GENOMIC DNA]</scope>
    <source>
        <strain evidence="1 2">SCSIO_ZH16</strain>
    </source>
</reference>
<evidence type="ECO:0000313" key="2">
    <source>
        <dbReference type="Proteomes" id="UP000252698"/>
    </source>
</evidence>
<dbReference type="Proteomes" id="UP000252698">
    <property type="component" value="Chromosome"/>
</dbReference>
<proteinExistence type="predicted"/>
<dbReference type="EMBL" id="CP027306">
    <property type="protein sequence ID" value="AXE82296.1"/>
    <property type="molecule type" value="Genomic_DNA"/>
</dbReference>